<dbReference type="Pfam" id="PF00005">
    <property type="entry name" value="ABC_tran"/>
    <property type="match status" value="1"/>
</dbReference>
<dbReference type="PROSITE" id="PS00211">
    <property type="entry name" value="ABC_TRANSPORTER_1"/>
    <property type="match status" value="1"/>
</dbReference>
<dbReference type="RefSeq" id="WP_385941766.1">
    <property type="nucleotide sequence ID" value="NZ_JBHSOZ010000005.1"/>
</dbReference>
<organism evidence="4 5">
    <name type="scientific">Thalassorhabdus alkalitolerans</name>
    <dbReference type="NCBI Taxonomy" id="2282697"/>
    <lineage>
        <taxon>Bacteria</taxon>
        <taxon>Bacillati</taxon>
        <taxon>Bacillota</taxon>
        <taxon>Bacilli</taxon>
        <taxon>Bacillales</taxon>
        <taxon>Bacillaceae</taxon>
        <taxon>Thalassorhabdus</taxon>
    </lineage>
</organism>
<dbReference type="Proteomes" id="UP001596142">
    <property type="component" value="Unassembled WGS sequence"/>
</dbReference>
<dbReference type="SMART" id="SM00382">
    <property type="entry name" value="AAA"/>
    <property type="match status" value="1"/>
</dbReference>
<gene>
    <name evidence="4" type="ORF">ACFPU1_12900</name>
</gene>
<dbReference type="GO" id="GO:0005524">
    <property type="term" value="F:ATP binding"/>
    <property type="evidence" value="ECO:0007669"/>
    <property type="project" value="UniProtKB-KW"/>
</dbReference>
<dbReference type="InterPro" id="IPR003439">
    <property type="entry name" value="ABC_transporter-like_ATP-bd"/>
</dbReference>
<feature type="domain" description="ABC transporter" evidence="3">
    <location>
        <begin position="3"/>
        <end position="235"/>
    </location>
</feature>
<evidence type="ECO:0000259" key="3">
    <source>
        <dbReference type="PROSITE" id="PS50893"/>
    </source>
</evidence>
<accession>A0ABW0YQP3</accession>
<dbReference type="PROSITE" id="PS50893">
    <property type="entry name" value="ABC_TRANSPORTER_2"/>
    <property type="match status" value="1"/>
</dbReference>
<dbReference type="InterPro" id="IPR027417">
    <property type="entry name" value="P-loop_NTPase"/>
</dbReference>
<comment type="caution">
    <text evidence="4">The sequence shown here is derived from an EMBL/GenBank/DDBJ whole genome shotgun (WGS) entry which is preliminary data.</text>
</comment>
<dbReference type="PANTHER" id="PTHR42794:SF2">
    <property type="entry name" value="ABC TRANSPORTER ATP-BINDING PROTEIN"/>
    <property type="match status" value="1"/>
</dbReference>
<keyword evidence="5" id="KW-1185">Reference proteome</keyword>
<proteinExistence type="predicted"/>
<evidence type="ECO:0000313" key="4">
    <source>
        <dbReference type="EMBL" id="MFC5713682.1"/>
    </source>
</evidence>
<dbReference type="InterPro" id="IPR017871">
    <property type="entry name" value="ABC_transporter-like_CS"/>
</dbReference>
<dbReference type="SUPFAM" id="SSF52540">
    <property type="entry name" value="P-loop containing nucleoside triphosphate hydrolases"/>
    <property type="match status" value="1"/>
</dbReference>
<protein>
    <submittedName>
        <fullName evidence="4">Heme ABC transporter ATP-binding protein</fullName>
    </submittedName>
</protein>
<dbReference type="EMBL" id="JBHSOZ010000005">
    <property type="protein sequence ID" value="MFC5713682.1"/>
    <property type="molecule type" value="Genomic_DNA"/>
</dbReference>
<sequence>MHVKVEDLSKDLSGEKILQNINLHVDTNEFVGIVGPNGSGKSTMLKSIYRHLKPDFGIVEVNGENIYNWTAKKTAKHMAVVSQESSVPFDFSVKEMVLMGRSPHKRFLDRDNIEDEKIAEKALSEVGMLSFSRRSFASLSGGEKQRVIIARALTQEADVLVLDEPTNHLDIQHQLQILDLVKRLKQTVIGALHDLNLAAAYCDKIYVLNHGEIYASGTPQDVLTTELMRKIFGVETVVMEHPITKKLAITYLSEGMHS</sequence>
<evidence type="ECO:0000256" key="1">
    <source>
        <dbReference type="ARBA" id="ARBA00022741"/>
    </source>
</evidence>
<name>A0ABW0YQP3_9BACI</name>
<dbReference type="Gene3D" id="3.40.50.300">
    <property type="entry name" value="P-loop containing nucleotide triphosphate hydrolases"/>
    <property type="match status" value="1"/>
</dbReference>
<reference evidence="5" key="1">
    <citation type="journal article" date="2019" name="Int. J. Syst. Evol. Microbiol.">
        <title>The Global Catalogue of Microorganisms (GCM) 10K type strain sequencing project: providing services to taxonomists for standard genome sequencing and annotation.</title>
        <authorList>
            <consortium name="The Broad Institute Genomics Platform"/>
            <consortium name="The Broad Institute Genome Sequencing Center for Infectious Disease"/>
            <person name="Wu L."/>
            <person name="Ma J."/>
        </authorList>
    </citation>
    <scope>NUCLEOTIDE SEQUENCE [LARGE SCALE GENOMIC DNA]</scope>
    <source>
        <strain evidence="5">CECT 7184</strain>
    </source>
</reference>
<dbReference type="NCBIfam" id="NF010068">
    <property type="entry name" value="PRK13548.1"/>
    <property type="match status" value="1"/>
</dbReference>
<evidence type="ECO:0000313" key="5">
    <source>
        <dbReference type="Proteomes" id="UP001596142"/>
    </source>
</evidence>
<evidence type="ECO:0000256" key="2">
    <source>
        <dbReference type="ARBA" id="ARBA00022840"/>
    </source>
</evidence>
<keyword evidence="2 4" id="KW-0067">ATP-binding</keyword>
<dbReference type="InterPro" id="IPR003593">
    <property type="entry name" value="AAA+_ATPase"/>
</dbReference>
<dbReference type="PANTHER" id="PTHR42794">
    <property type="entry name" value="HEMIN IMPORT ATP-BINDING PROTEIN HMUV"/>
    <property type="match status" value="1"/>
</dbReference>
<dbReference type="CDD" id="cd03214">
    <property type="entry name" value="ABC_Iron-Siderophores_B12_Hemin"/>
    <property type="match status" value="1"/>
</dbReference>
<keyword evidence="1" id="KW-0547">Nucleotide-binding</keyword>